<proteinExistence type="predicted"/>
<dbReference type="Pfam" id="PF06953">
    <property type="entry name" value="ArsD"/>
    <property type="match status" value="1"/>
</dbReference>
<dbReference type="GO" id="GO:0045892">
    <property type="term" value="P:negative regulation of DNA-templated transcription"/>
    <property type="evidence" value="ECO:0007669"/>
    <property type="project" value="InterPro"/>
</dbReference>
<accession>C6HZR7</accession>
<protein>
    <submittedName>
        <fullName evidence="1">Arsenical resistance operon trans-acting repressor ArsD</fullName>
    </submittedName>
</protein>
<evidence type="ECO:0000313" key="1">
    <source>
        <dbReference type="EMBL" id="EES51855.1"/>
    </source>
</evidence>
<keyword evidence="2" id="KW-1185">Reference proteome</keyword>
<organism evidence="1 2">
    <name type="scientific">Leptospirillum ferrodiazotrophum</name>
    <dbReference type="NCBI Taxonomy" id="412449"/>
    <lineage>
        <taxon>Bacteria</taxon>
        <taxon>Pseudomonadati</taxon>
        <taxon>Nitrospirota</taxon>
        <taxon>Nitrospiria</taxon>
        <taxon>Nitrospirales</taxon>
        <taxon>Nitrospiraceae</taxon>
        <taxon>Leptospirillum</taxon>
    </lineage>
</organism>
<dbReference type="AlphaFoldDB" id="C6HZR7"/>
<dbReference type="Gene3D" id="3.40.30.10">
    <property type="entry name" value="Glutaredoxin"/>
    <property type="match status" value="1"/>
</dbReference>
<dbReference type="GO" id="GO:0003677">
    <property type="term" value="F:DNA binding"/>
    <property type="evidence" value="ECO:0007669"/>
    <property type="project" value="InterPro"/>
</dbReference>
<dbReference type="Proteomes" id="UP000009374">
    <property type="component" value="Unassembled WGS sequence"/>
</dbReference>
<gene>
    <name evidence="1" type="ORF">UBAL3_95450074</name>
</gene>
<sequence>MKKIEVYDPALCCSTGVCGTTVDGALVSFAADAEWVRQKGATVERFNLSQQPLAFANNPTVKLFLERSGQDALPLVLLDGEIALAGRYPTRVELGRWIGVENAEGRSEVKVAGSPTMAPATAEGSCCSPQKGCC</sequence>
<dbReference type="InterPro" id="IPR010712">
    <property type="entry name" value="Arsenical-R_ArsD"/>
</dbReference>
<dbReference type="EMBL" id="GG693884">
    <property type="protein sequence ID" value="EES51855.1"/>
    <property type="molecule type" value="Genomic_DNA"/>
</dbReference>
<name>C6HZR7_9BACT</name>
<dbReference type="NCBIfam" id="NF033727">
    <property type="entry name" value="chaperon_ArsD"/>
    <property type="match status" value="1"/>
</dbReference>
<reference evidence="1 2" key="1">
    <citation type="journal article" date="2009" name="Appl. Environ. Microbiol.">
        <title>Community genomic and proteomic analyses of chemoautotrophic iron-oxidizing "Leptospirillum rubarum" (Group II) and "Leptospirillum ferrodiazotrophum" (Group III) bacteria in acid mine drainage biofilms.</title>
        <authorList>
            <person name="Goltsman D.S."/>
            <person name="Denef V.J."/>
            <person name="Singer S.W."/>
            <person name="VerBerkmoes N.C."/>
            <person name="Lefsrud M."/>
            <person name="Mueller R.S."/>
            <person name="Dick G.J."/>
            <person name="Sun C.L."/>
            <person name="Wheeler K.E."/>
            <person name="Zemla A."/>
            <person name="Baker B.J."/>
            <person name="Hauser L."/>
            <person name="Land M."/>
            <person name="Shah M.B."/>
            <person name="Thelen M.P."/>
            <person name="Hettich R.L."/>
            <person name="Banfield J.F."/>
        </authorList>
    </citation>
    <scope>NUCLEOTIDE SEQUENCE [LARGE SCALE GENOMIC DNA]</scope>
</reference>
<dbReference type="GO" id="GO:0046685">
    <property type="term" value="P:response to arsenic-containing substance"/>
    <property type="evidence" value="ECO:0007669"/>
    <property type="project" value="InterPro"/>
</dbReference>
<evidence type="ECO:0000313" key="2">
    <source>
        <dbReference type="Proteomes" id="UP000009374"/>
    </source>
</evidence>